<feature type="compositionally biased region" description="Low complexity" evidence="1">
    <location>
        <begin position="172"/>
        <end position="197"/>
    </location>
</feature>
<dbReference type="RefSeq" id="WP_159363087.1">
    <property type="nucleotide sequence ID" value="NZ_CP047394.1"/>
</dbReference>
<dbReference type="Proteomes" id="UP000465062">
    <property type="component" value="Chromosome"/>
</dbReference>
<feature type="region of interest" description="Disordered" evidence="1">
    <location>
        <begin position="139"/>
        <end position="226"/>
    </location>
</feature>
<sequence>MSNFNDSLKGLTGYQINIVLNDGTKLSGQLAEVSTDYLTVYSSENETLYYPISQIQAVTKNSKDVEALPVTDDHLKGEKMSDVLSQSLLSWVTINGSGKASYSGILSAVEEDHIVLTQGKDRVYLKHASVLNIYDGTKKTASENQEKSSSSSSSSKDNSSQKQDSSKDQESSNKSSSNQKSSQQSSKNQSSTKSSTKNTKKKQQPAFYYDELEGAKSSSSKQSTSK</sequence>
<feature type="compositionally biased region" description="Low complexity" evidence="1">
    <location>
        <begin position="147"/>
        <end position="163"/>
    </location>
</feature>
<dbReference type="EMBL" id="CP047394">
    <property type="protein sequence ID" value="QHE63423.1"/>
    <property type="molecule type" value="Genomic_DNA"/>
</dbReference>
<evidence type="ECO:0000256" key="1">
    <source>
        <dbReference type="SAM" id="MobiDB-lite"/>
    </source>
</evidence>
<dbReference type="KEGG" id="bvq:FHE72_22325"/>
<reference evidence="2 3" key="1">
    <citation type="submission" date="2019-06" db="EMBL/GenBank/DDBJ databases">
        <title>An operon consisting of a P-type ATPase gene and a transcriptional regular gene given the different cadmium resistance in Bacillus vietamensis 151-6 and Bacillus marisflavi 151-25.</title>
        <authorList>
            <person name="Yu X."/>
        </authorList>
    </citation>
    <scope>NUCLEOTIDE SEQUENCE [LARGE SCALE GENOMIC DNA]</scope>
    <source>
        <strain evidence="2 3">151-6</strain>
    </source>
</reference>
<organism evidence="2 3">
    <name type="scientific">Rossellomorea vietnamensis</name>
    <dbReference type="NCBI Taxonomy" id="218284"/>
    <lineage>
        <taxon>Bacteria</taxon>
        <taxon>Bacillati</taxon>
        <taxon>Bacillota</taxon>
        <taxon>Bacilli</taxon>
        <taxon>Bacillales</taxon>
        <taxon>Bacillaceae</taxon>
        <taxon>Rossellomorea</taxon>
    </lineage>
</organism>
<feature type="compositionally biased region" description="Low complexity" evidence="1">
    <location>
        <begin position="216"/>
        <end position="226"/>
    </location>
</feature>
<evidence type="ECO:0000313" key="3">
    <source>
        <dbReference type="Proteomes" id="UP000465062"/>
    </source>
</evidence>
<gene>
    <name evidence="2" type="ORF">FHE72_22325</name>
</gene>
<accession>A0A6I6UVP7</accession>
<name>A0A6I6UVP7_9BACI</name>
<evidence type="ECO:0000313" key="2">
    <source>
        <dbReference type="EMBL" id="QHE63423.1"/>
    </source>
</evidence>
<dbReference type="AlphaFoldDB" id="A0A6I6UVP7"/>
<protein>
    <submittedName>
        <fullName evidence="2">Uncharacterized protein</fullName>
    </submittedName>
</protein>
<proteinExistence type="predicted"/>